<evidence type="ECO:0000313" key="3">
    <source>
        <dbReference type="Proteomes" id="UP000470771"/>
    </source>
</evidence>
<dbReference type="AlphaFoldDB" id="A0A6N9NFF9"/>
<dbReference type="Proteomes" id="UP000470771">
    <property type="component" value="Unassembled WGS sequence"/>
</dbReference>
<sequence length="423" mass="45005">MGKFINNSWNSNRKKICMFLALLAVNFFSFGQSVSINSDGTPPEPSAMLDVSDTSRGILIPRMTASQRLAIVSPANGLLVYQTDALEGIYTYSTNSGTWAKLVAQNDLSLTNILDNGNDAAEDTAYNFGAFSIGINRLPKSSMEIDTFLTIQGKSYQGFRWYGYNTYVDGANKLRYLNDGQAGILGFGGDKTIIGHWLDGTANSLISDDASSSISLDNSSVSIDGEEANFSIGLRGVTYVDSLRINQSYSFPTNDGSNGQVLTTNGSGATYWSSPSASSDNLGNHTATANIQLNGNYLSNDGGNEGITIDNSGNININNGELRTTANGFANMIPIAYGNVYFTGSLGANSGNVSVSKVSTGVYDITISGESYSNGSYATNATIVGSTYGFIHTDAVGGKLRVYTRNAGESSTDIQFHFTVYKP</sequence>
<dbReference type="RefSeq" id="WP_160630819.1">
    <property type="nucleotide sequence ID" value="NZ_WWNE01000002.1"/>
</dbReference>
<accession>A0A6N9NFF9</accession>
<reference evidence="2 3" key="1">
    <citation type="submission" date="2019-12" db="EMBL/GenBank/DDBJ databases">
        <authorList>
            <person name="Zhao J."/>
        </authorList>
    </citation>
    <scope>NUCLEOTIDE SEQUENCE [LARGE SCALE GENOMIC DNA]</scope>
    <source>
        <strain evidence="2 3">S-15</strain>
    </source>
</reference>
<feature type="signal peptide" evidence="1">
    <location>
        <begin position="1"/>
        <end position="31"/>
    </location>
</feature>
<keyword evidence="3" id="KW-1185">Reference proteome</keyword>
<dbReference type="EMBL" id="WWNE01000002">
    <property type="protein sequence ID" value="NBG64539.1"/>
    <property type="molecule type" value="Genomic_DNA"/>
</dbReference>
<gene>
    <name evidence="2" type="ORF">GQN54_00325</name>
</gene>
<protein>
    <submittedName>
        <fullName evidence="2">Uncharacterized protein</fullName>
    </submittedName>
</protein>
<proteinExistence type="predicted"/>
<keyword evidence="1" id="KW-0732">Signal</keyword>
<comment type="caution">
    <text evidence="2">The sequence shown here is derived from an EMBL/GenBank/DDBJ whole genome shotgun (WGS) entry which is preliminary data.</text>
</comment>
<organism evidence="2 3">
    <name type="scientific">Acidiluteibacter ferrifornacis</name>
    <dbReference type="NCBI Taxonomy" id="2692424"/>
    <lineage>
        <taxon>Bacteria</taxon>
        <taxon>Pseudomonadati</taxon>
        <taxon>Bacteroidota</taxon>
        <taxon>Flavobacteriia</taxon>
        <taxon>Flavobacteriales</taxon>
        <taxon>Cryomorphaceae</taxon>
        <taxon>Acidiluteibacter</taxon>
    </lineage>
</organism>
<evidence type="ECO:0000313" key="2">
    <source>
        <dbReference type="EMBL" id="NBG64539.1"/>
    </source>
</evidence>
<feature type="chain" id="PRO_5027068440" evidence="1">
    <location>
        <begin position="32"/>
        <end position="423"/>
    </location>
</feature>
<name>A0A6N9NFF9_9FLAO</name>
<evidence type="ECO:0000256" key="1">
    <source>
        <dbReference type="SAM" id="SignalP"/>
    </source>
</evidence>